<name>A0A8J6QTC8_9BACT</name>
<protein>
    <submittedName>
        <fullName evidence="1">Uncharacterized protein</fullName>
    </submittedName>
</protein>
<dbReference type="EMBL" id="JACWUN010000018">
    <property type="protein sequence ID" value="MBD1401665.1"/>
    <property type="molecule type" value="Genomic_DNA"/>
</dbReference>
<proteinExistence type="predicted"/>
<evidence type="ECO:0000313" key="1">
    <source>
        <dbReference type="EMBL" id="MBD1401665.1"/>
    </source>
</evidence>
<evidence type="ECO:0000313" key="2">
    <source>
        <dbReference type="Proteomes" id="UP000632828"/>
    </source>
</evidence>
<dbReference type="AlphaFoldDB" id="A0A8J6QTC8"/>
<organism evidence="1 2">
    <name type="scientific">Pelovirga terrestris</name>
    <dbReference type="NCBI Taxonomy" id="2771352"/>
    <lineage>
        <taxon>Bacteria</taxon>
        <taxon>Pseudomonadati</taxon>
        <taxon>Thermodesulfobacteriota</taxon>
        <taxon>Desulfuromonadia</taxon>
        <taxon>Geobacterales</taxon>
        <taxon>Geobacteraceae</taxon>
        <taxon>Pelovirga</taxon>
    </lineage>
</organism>
<sequence length="154" mass="17526">MAYWNALHHEIESGGVEALVHDLLNLDLSAFNIRDKPVTAELMEQKLLSLGAFEGWWYQCLQEGRIGCNGWPEFVATNGIIEGVIESADRKLFRKPNAHTIARDLLRLCPGAERTQKQAQHERTRGYRLPSLEQARAEFELYFGGAVQWEDDGK</sequence>
<comment type="caution">
    <text evidence="1">The sequence shown here is derived from an EMBL/GenBank/DDBJ whole genome shotgun (WGS) entry which is preliminary data.</text>
</comment>
<keyword evidence="2" id="KW-1185">Reference proteome</keyword>
<dbReference type="Proteomes" id="UP000632828">
    <property type="component" value="Unassembled WGS sequence"/>
</dbReference>
<dbReference type="RefSeq" id="WP_191157484.1">
    <property type="nucleotide sequence ID" value="NZ_JACWUN010000018.1"/>
</dbReference>
<reference evidence="1" key="1">
    <citation type="submission" date="2020-09" db="EMBL/GenBank/DDBJ databases">
        <title>Pelobacter alkaliphilus sp. nov., a novel anaerobic arsenate-reducing bacterium from terrestrial mud volcano.</title>
        <authorList>
            <person name="Khomyakova M.A."/>
            <person name="Merkel A.Y."/>
            <person name="Slobodkin A.I."/>
        </authorList>
    </citation>
    <scope>NUCLEOTIDE SEQUENCE</scope>
    <source>
        <strain evidence="1">M08fum</strain>
    </source>
</reference>
<accession>A0A8J6QTC8</accession>
<gene>
    <name evidence="1" type="ORF">ICT70_13440</name>
</gene>